<dbReference type="Proteomes" id="UP000004394">
    <property type="component" value="Unassembled WGS sequence"/>
</dbReference>
<evidence type="ECO:0000313" key="1">
    <source>
        <dbReference type="EMBL" id="EFM01194.1"/>
    </source>
</evidence>
<accession>E0NUA3</accession>
<evidence type="ECO:0000313" key="2">
    <source>
        <dbReference type="Proteomes" id="UP000004394"/>
    </source>
</evidence>
<organism evidence="1 2">
    <name type="scientific">Hoylesella marshii DSM 16973 = JCM 13450</name>
    <dbReference type="NCBI Taxonomy" id="862515"/>
    <lineage>
        <taxon>Bacteria</taxon>
        <taxon>Pseudomonadati</taxon>
        <taxon>Bacteroidota</taxon>
        <taxon>Bacteroidia</taxon>
        <taxon>Bacteroidales</taxon>
        <taxon>Prevotellaceae</taxon>
        <taxon>Hoylesella</taxon>
    </lineage>
</organism>
<protein>
    <submittedName>
        <fullName evidence="1">Uncharacterized protein</fullName>
    </submittedName>
</protein>
<dbReference type="HOGENOM" id="CLU_3171635_0_0_10"/>
<keyword evidence="2" id="KW-1185">Reference proteome</keyword>
<name>E0NUA3_9BACT</name>
<dbReference type="EMBL" id="AEEI01000052">
    <property type="protein sequence ID" value="EFM01194.1"/>
    <property type="molecule type" value="Genomic_DNA"/>
</dbReference>
<dbReference type="AlphaFoldDB" id="E0NUA3"/>
<comment type="caution">
    <text evidence="1">The sequence shown here is derived from an EMBL/GenBank/DDBJ whole genome shotgun (WGS) entry which is preliminary data.</text>
</comment>
<sequence length="47" mass="5329">MYRKSQVLYSAVDIKRRAMAYCLACGLPFLGSFLFDEKPIGSVLLWA</sequence>
<gene>
    <name evidence="1" type="ORF">HMPREF0658_1756</name>
</gene>
<proteinExistence type="predicted"/>
<reference evidence="1" key="1">
    <citation type="submission" date="2010-07" db="EMBL/GenBank/DDBJ databases">
        <authorList>
            <person name="Muzny D."/>
            <person name="Qin X."/>
            <person name="Deng J."/>
            <person name="Jiang H."/>
            <person name="Liu Y."/>
            <person name="Qu J."/>
            <person name="Song X.-Z."/>
            <person name="Zhang L."/>
            <person name="Thornton R."/>
            <person name="Coyle M."/>
            <person name="Francisco L."/>
            <person name="Jackson L."/>
            <person name="Javaid M."/>
            <person name="Korchina V."/>
            <person name="Kovar C."/>
            <person name="Mata R."/>
            <person name="Mathew T."/>
            <person name="Ngo R."/>
            <person name="Nguyen L."/>
            <person name="Nguyen N."/>
            <person name="Okwuonu G."/>
            <person name="Ongeri F."/>
            <person name="Pham C."/>
            <person name="Simmons D."/>
            <person name="Wilczek-Boney K."/>
            <person name="Hale W."/>
            <person name="Jakkamsetti A."/>
            <person name="Pham P."/>
            <person name="Ruth R."/>
            <person name="San Lucas F."/>
            <person name="Warren J."/>
            <person name="Zhang J."/>
            <person name="Zhao Z."/>
            <person name="Zhou C."/>
            <person name="Zhu D."/>
            <person name="Lee S."/>
            <person name="Bess C."/>
            <person name="Blankenburg K."/>
            <person name="Forbes L."/>
            <person name="Fu Q."/>
            <person name="Gubbala S."/>
            <person name="Hirani K."/>
            <person name="Jayaseelan J.C."/>
            <person name="Lara F."/>
            <person name="Munidasa M."/>
            <person name="Palculict T."/>
            <person name="Patil S."/>
            <person name="Pu L.-L."/>
            <person name="Saada N."/>
            <person name="Tang L."/>
            <person name="Weissenberger G."/>
            <person name="Zhu Y."/>
            <person name="Hemphill L."/>
            <person name="Shang Y."/>
            <person name="Youmans B."/>
            <person name="Ayvaz T."/>
            <person name="Ross M."/>
            <person name="Santibanez J."/>
            <person name="Aqrawi P."/>
            <person name="Gross S."/>
            <person name="Joshi V."/>
            <person name="Fowler G."/>
            <person name="Nazareth L."/>
            <person name="Reid J."/>
            <person name="Worley K."/>
            <person name="Petrosino J."/>
            <person name="Highlander S."/>
            <person name="Gibbs R."/>
        </authorList>
    </citation>
    <scope>NUCLEOTIDE SEQUENCE [LARGE SCALE GENOMIC DNA]</scope>
    <source>
        <strain evidence="1">DSM 16973</strain>
    </source>
</reference>
<dbReference type="BioCyc" id="PMAR862515-HMP:GMOO-1781-MONOMER"/>
<dbReference type="STRING" id="862515.HMPREF0658_1756"/>